<feature type="transmembrane region" description="Helical" evidence="7">
    <location>
        <begin position="533"/>
        <end position="551"/>
    </location>
</feature>
<feature type="region of interest" description="Disordered" evidence="6">
    <location>
        <begin position="562"/>
        <end position="586"/>
    </location>
</feature>
<accession>A0A448ZMU9</accession>
<evidence type="ECO:0000256" key="6">
    <source>
        <dbReference type="SAM" id="MobiDB-lite"/>
    </source>
</evidence>
<dbReference type="GO" id="GO:0022857">
    <property type="term" value="F:transmembrane transporter activity"/>
    <property type="evidence" value="ECO:0007669"/>
    <property type="project" value="InterPro"/>
</dbReference>
<feature type="transmembrane region" description="Helical" evidence="7">
    <location>
        <begin position="124"/>
        <end position="144"/>
    </location>
</feature>
<evidence type="ECO:0000256" key="1">
    <source>
        <dbReference type="ARBA" id="ARBA00004141"/>
    </source>
</evidence>
<dbReference type="Pfam" id="PF07690">
    <property type="entry name" value="MFS_1"/>
    <property type="match status" value="2"/>
</dbReference>
<dbReference type="InterPro" id="IPR011701">
    <property type="entry name" value="MFS"/>
</dbReference>
<feature type="transmembrane region" description="Helical" evidence="7">
    <location>
        <begin position="361"/>
        <end position="383"/>
    </location>
</feature>
<dbReference type="InterPro" id="IPR036259">
    <property type="entry name" value="MFS_trans_sf"/>
</dbReference>
<evidence type="ECO:0000256" key="4">
    <source>
        <dbReference type="ARBA" id="ARBA00022989"/>
    </source>
</evidence>
<feature type="transmembrane region" description="Helical" evidence="7">
    <location>
        <begin position="191"/>
        <end position="210"/>
    </location>
</feature>
<feature type="compositionally biased region" description="Polar residues" evidence="6">
    <location>
        <begin position="15"/>
        <end position="24"/>
    </location>
</feature>
<evidence type="ECO:0000256" key="7">
    <source>
        <dbReference type="SAM" id="Phobius"/>
    </source>
</evidence>
<feature type="region of interest" description="Disordered" evidence="6">
    <location>
        <begin position="1"/>
        <end position="24"/>
    </location>
</feature>
<feature type="transmembrane region" description="Helical" evidence="7">
    <location>
        <begin position="150"/>
        <end position="170"/>
    </location>
</feature>
<dbReference type="PROSITE" id="PS50850">
    <property type="entry name" value="MFS"/>
    <property type="match status" value="1"/>
</dbReference>
<dbReference type="OrthoDB" id="26679at2759"/>
<evidence type="ECO:0000256" key="3">
    <source>
        <dbReference type="ARBA" id="ARBA00022692"/>
    </source>
</evidence>
<evidence type="ECO:0000256" key="5">
    <source>
        <dbReference type="ARBA" id="ARBA00023136"/>
    </source>
</evidence>
<protein>
    <recommendedName>
        <fullName evidence="8">Major facilitator superfamily (MFS) profile domain-containing protein</fullName>
    </recommendedName>
</protein>
<feature type="transmembrane region" description="Helical" evidence="7">
    <location>
        <begin position="422"/>
        <end position="442"/>
    </location>
</feature>
<gene>
    <name evidence="9" type="ORF">PSNMU_V1.4_AUG-EV-PASAV3_0103790</name>
</gene>
<keyword evidence="10" id="KW-1185">Reference proteome</keyword>
<name>A0A448ZMU9_9STRA</name>
<feature type="domain" description="Major facilitator superfamily (MFS) profile" evidence="8">
    <location>
        <begin position="57"/>
        <end position="558"/>
    </location>
</feature>
<dbReference type="InterPro" id="IPR020846">
    <property type="entry name" value="MFS_dom"/>
</dbReference>
<dbReference type="AlphaFoldDB" id="A0A448ZMU9"/>
<comment type="subcellular location">
    <subcellularLocation>
        <location evidence="1">Membrane</location>
        <topology evidence="1">Multi-pass membrane protein</topology>
    </subcellularLocation>
</comment>
<feature type="transmembrane region" description="Helical" evidence="7">
    <location>
        <begin position="499"/>
        <end position="521"/>
    </location>
</feature>
<dbReference type="SUPFAM" id="SSF103473">
    <property type="entry name" value="MFS general substrate transporter"/>
    <property type="match status" value="1"/>
</dbReference>
<keyword evidence="2" id="KW-0813">Transport</keyword>
<dbReference type="Proteomes" id="UP000291116">
    <property type="component" value="Unassembled WGS sequence"/>
</dbReference>
<dbReference type="CDD" id="cd17330">
    <property type="entry name" value="MFS_SLC46_TetA_like"/>
    <property type="match status" value="1"/>
</dbReference>
<sequence length="611" mass="65820">MGPRERPRGDEPETTESTPLISNATPAAIVSVSSEATPGGDSDPSSEARKHKEWLTTTSALSFSLLVQSYLLVSVFPYSGFLSMHLIEGLTEETAGSYAGLIASSFMAGRTFSSFEWGKAADRYGRVSVIKASLLLSAVFSLLFGLAGSFPMALALRFLLGVCNGLIGPIKTLVSEYAHGDQTKETKTMGIVLGMWGYGFLINPAISGYLSDPAKQYPEAELVEAFRPWLEEYPFFLPNLVGCGFCLVGYALTHAFVTETLPEEKRQPFRLVPSIGLWSWIEAKTSQNPKILRTVSSWGLFKHLHSEDGEISENNWSVVVSPTGGQGATDGGGDTNESRDDGGNTATIASLLQRNSTRQHLLVYWVYSFLIITLDEIFPLFCISKTSGLGVTEKIIGNILSGTGLVYVAMQYFLLTGLVNRFGFYTALTVSAALSVPTGIWIPLSLVTNEGAAEGALNGASLAYLSIVYAFIRAFSSVVFSTITMLLNRTVPAHQRGTMNGLSMLGGSLAKACGPLFGGVLFSRSVNSVTPPFGSVLVYGIMSALGGLLVLQTTFLRMHGDVDDEPAQMSSSPPPPKRFPEDDPETEFCITMDCNDQEDSSREETDSPPAF</sequence>
<keyword evidence="5 7" id="KW-0472">Membrane</keyword>
<evidence type="ECO:0000313" key="9">
    <source>
        <dbReference type="EMBL" id="VEU43360.1"/>
    </source>
</evidence>
<evidence type="ECO:0000313" key="10">
    <source>
        <dbReference type="Proteomes" id="UP000291116"/>
    </source>
</evidence>
<feature type="transmembrane region" description="Helical" evidence="7">
    <location>
        <begin position="462"/>
        <end position="487"/>
    </location>
</feature>
<keyword evidence="4 7" id="KW-1133">Transmembrane helix</keyword>
<evidence type="ECO:0000259" key="8">
    <source>
        <dbReference type="PROSITE" id="PS50850"/>
    </source>
</evidence>
<proteinExistence type="predicted"/>
<feature type="transmembrane region" description="Helical" evidence="7">
    <location>
        <begin position="95"/>
        <end position="112"/>
    </location>
</feature>
<feature type="compositionally biased region" description="Basic and acidic residues" evidence="6">
    <location>
        <begin position="1"/>
        <end position="11"/>
    </location>
</feature>
<feature type="transmembrane region" description="Helical" evidence="7">
    <location>
        <begin position="235"/>
        <end position="257"/>
    </location>
</feature>
<reference evidence="9 10" key="1">
    <citation type="submission" date="2019-01" db="EMBL/GenBank/DDBJ databases">
        <authorList>
            <person name="Ferrante I. M."/>
        </authorList>
    </citation>
    <scope>NUCLEOTIDE SEQUENCE [LARGE SCALE GENOMIC DNA]</scope>
    <source>
        <strain evidence="9 10">B856</strain>
    </source>
</reference>
<evidence type="ECO:0000256" key="2">
    <source>
        <dbReference type="ARBA" id="ARBA00022448"/>
    </source>
</evidence>
<dbReference type="PANTHER" id="PTHR23504:SF15">
    <property type="entry name" value="MAJOR FACILITATOR SUPERFAMILY (MFS) PROFILE DOMAIN-CONTAINING PROTEIN"/>
    <property type="match status" value="1"/>
</dbReference>
<dbReference type="GO" id="GO:0016020">
    <property type="term" value="C:membrane"/>
    <property type="evidence" value="ECO:0007669"/>
    <property type="project" value="UniProtKB-SubCell"/>
</dbReference>
<feature type="transmembrane region" description="Helical" evidence="7">
    <location>
        <begin position="395"/>
        <end position="415"/>
    </location>
</feature>
<feature type="transmembrane region" description="Helical" evidence="7">
    <location>
        <begin position="54"/>
        <end position="75"/>
    </location>
</feature>
<dbReference type="Gene3D" id="1.20.1250.20">
    <property type="entry name" value="MFS general substrate transporter like domains"/>
    <property type="match status" value="1"/>
</dbReference>
<keyword evidence="3 7" id="KW-0812">Transmembrane</keyword>
<dbReference type="PANTHER" id="PTHR23504">
    <property type="entry name" value="MAJOR FACILITATOR SUPERFAMILY DOMAIN-CONTAINING PROTEIN 10"/>
    <property type="match status" value="1"/>
</dbReference>
<organism evidence="9 10">
    <name type="scientific">Pseudo-nitzschia multistriata</name>
    <dbReference type="NCBI Taxonomy" id="183589"/>
    <lineage>
        <taxon>Eukaryota</taxon>
        <taxon>Sar</taxon>
        <taxon>Stramenopiles</taxon>
        <taxon>Ochrophyta</taxon>
        <taxon>Bacillariophyta</taxon>
        <taxon>Bacillariophyceae</taxon>
        <taxon>Bacillariophycidae</taxon>
        <taxon>Bacillariales</taxon>
        <taxon>Bacillariaceae</taxon>
        <taxon>Pseudo-nitzschia</taxon>
    </lineage>
</organism>
<dbReference type="EMBL" id="CAACVS010000539">
    <property type="protein sequence ID" value="VEU43360.1"/>
    <property type="molecule type" value="Genomic_DNA"/>
</dbReference>